<keyword evidence="2" id="KW-1185">Reference proteome</keyword>
<reference evidence="1" key="1">
    <citation type="submission" date="2023-06" db="EMBL/GenBank/DDBJ databases">
        <title>Genome-scale phylogeny and comparative genomics of the fungal order Sordariales.</title>
        <authorList>
            <consortium name="Lawrence Berkeley National Laboratory"/>
            <person name="Hensen N."/>
            <person name="Bonometti L."/>
            <person name="Westerberg I."/>
            <person name="Brannstrom I.O."/>
            <person name="Guillou S."/>
            <person name="Cros-Aarteil S."/>
            <person name="Calhoun S."/>
            <person name="Haridas S."/>
            <person name="Kuo A."/>
            <person name="Mondo S."/>
            <person name="Pangilinan J."/>
            <person name="Riley R."/>
            <person name="Labutti K."/>
            <person name="Andreopoulos B."/>
            <person name="Lipzen A."/>
            <person name="Chen C."/>
            <person name="Yanf M."/>
            <person name="Daum C."/>
            <person name="Ng V."/>
            <person name="Clum A."/>
            <person name="Steindorff A."/>
            <person name="Ohm R."/>
            <person name="Martin F."/>
            <person name="Silar P."/>
            <person name="Natvig D."/>
            <person name="Lalanne C."/>
            <person name="Gautier V."/>
            <person name="Ament-Velasquez S.L."/>
            <person name="Kruys A."/>
            <person name="Hutchinson M.I."/>
            <person name="Powell A.J."/>
            <person name="Barry K."/>
            <person name="Miller A.N."/>
            <person name="Grigoriev I.V."/>
            <person name="Debuchy R."/>
            <person name="Gladieux P."/>
            <person name="Thoren M.H."/>
            <person name="Johannesson H."/>
        </authorList>
    </citation>
    <scope>NUCLEOTIDE SEQUENCE</scope>
    <source>
        <strain evidence="1">SMH2532-1</strain>
    </source>
</reference>
<dbReference type="AlphaFoldDB" id="A0AA40CN89"/>
<evidence type="ECO:0000313" key="1">
    <source>
        <dbReference type="EMBL" id="KAK0644677.1"/>
    </source>
</evidence>
<proteinExistence type="predicted"/>
<dbReference type="Proteomes" id="UP001174936">
    <property type="component" value="Unassembled WGS sequence"/>
</dbReference>
<sequence>MHLPTLLVSAFTHSLNGKFEFDPAPGCTDPDVPGVWSLCMNYGAKPPRAHFHAVNEPKHRFKEWKEQNIGSCYGETCGIARWTETV</sequence>
<organism evidence="1 2">
    <name type="scientific">Cercophora newfieldiana</name>
    <dbReference type="NCBI Taxonomy" id="92897"/>
    <lineage>
        <taxon>Eukaryota</taxon>
        <taxon>Fungi</taxon>
        <taxon>Dikarya</taxon>
        <taxon>Ascomycota</taxon>
        <taxon>Pezizomycotina</taxon>
        <taxon>Sordariomycetes</taxon>
        <taxon>Sordariomycetidae</taxon>
        <taxon>Sordariales</taxon>
        <taxon>Lasiosphaeriaceae</taxon>
        <taxon>Cercophora</taxon>
    </lineage>
</organism>
<gene>
    <name evidence="1" type="ORF">B0T16DRAFT_460705</name>
</gene>
<name>A0AA40CN89_9PEZI</name>
<comment type="caution">
    <text evidence="1">The sequence shown here is derived from an EMBL/GenBank/DDBJ whole genome shotgun (WGS) entry which is preliminary data.</text>
</comment>
<accession>A0AA40CN89</accession>
<dbReference type="EMBL" id="JAULSV010000005">
    <property type="protein sequence ID" value="KAK0644677.1"/>
    <property type="molecule type" value="Genomic_DNA"/>
</dbReference>
<evidence type="ECO:0000313" key="2">
    <source>
        <dbReference type="Proteomes" id="UP001174936"/>
    </source>
</evidence>
<protein>
    <submittedName>
        <fullName evidence="1">Uncharacterized protein</fullName>
    </submittedName>
</protein>